<dbReference type="Proteomes" id="UP001642482">
    <property type="component" value="Unassembled WGS sequence"/>
</dbReference>
<dbReference type="Gene3D" id="3.40.50.720">
    <property type="entry name" value="NAD(P)-binding Rossmann-like Domain"/>
    <property type="match status" value="1"/>
</dbReference>
<proteinExistence type="inferred from homology"/>
<name>A0ABP0BSI0_9PEZI</name>
<comment type="caution">
    <text evidence="5">The sequence shown here is derived from an EMBL/GenBank/DDBJ whole genome shotgun (WGS) entry which is preliminary data.</text>
</comment>
<dbReference type="Pfam" id="PF01408">
    <property type="entry name" value="GFO_IDH_MocA"/>
    <property type="match status" value="1"/>
</dbReference>
<feature type="domain" description="Gfo/Idh/MocA-like oxidoreductase N-terminal" evidence="3">
    <location>
        <begin position="5"/>
        <end position="123"/>
    </location>
</feature>
<reference evidence="5 6" key="1">
    <citation type="submission" date="2024-01" db="EMBL/GenBank/DDBJ databases">
        <authorList>
            <person name="Allen C."/>
            <person name="Tagirdzhanova G."/>
        </authorList>
    </citation>
    <scope>NUCLEOTIDE SEQUENCE [LARGE SCALE GENOMIC DNA]</scope>
</reference>
<keyword evidence="2" id="KW-0560">Oxidoreductase</keyword>
<dbReference type="InterPro" id="IPR051317">
    <property type="entry name" value="Gfo/Idh/MocA_oxidoreduct"/>
</dbReference>
<comment type="similarity">
    <text evidence="1">Belongs to the Gfo/Idh/MocA family.</text>
</comment>
<evidence type="ECO:0000313" key="5">
    <source>
        <dbReference type="EMBL" id="CAK7222563.1"/>
    </source>
</evidence>
<dbReference type="InterPro" id="IPR004104">
    <property type="entry name" value="Gfo/Idh/MocA-like_OxRdtase_C"/>
</dbReference>
<dbReference type="SUPFAM" id="SSF55347">
    <property type="entry name" value="Glyceraldehyde-3-phosphate dehydrogenase-like, C-terminal domain"/>
    <property type="match status" value="1"/>
</dbReference>
<feature type="domain" description="Gfo/Idh/MocA-like oxidoreductase C-terminal" evidence="4">
    <location>
        <begin position="137"/>
        <end position="368"/>
    </location>
</feature>
<gene>
    <name evidence="5" type="ORF">SEUCBS140593_004941</name>
</gene>
<accession>A0ABP0BSI0</accession>
<organism evidence="5 6">
    <name type="scientific">Sporothrix eucalyptigena</name>
    <dbReference type="NCBI Taxonomy" id="1812306"/>
    <lineage>
        <taxon>Eukaryota</taxon>
        <taxon>Fungi</taxon>
        <taxon>Dikarya</taxon>
        <taxon>Ascomycota</taxon>
        <taxon>Pezizomycotina</taxon>
        <taxon>Sordariomycetes</taxon>
        <taxon>Sordariomycetidae</taxon>
        <taxon>Ophiostomatales</taxon>
        <taxon>Ophiostomataceae</taxon>
        <taxon>Sporothrix</taxon>
    </lineage>
</organism>
<dbReference type="PANTHER" id="PTHR43708">
    <property type="entry name" value="CONSERVED EXPRESSED OXIDOREDUCTASE (EUROFUNG)"/>
    <property type="match status" value="1"/>
</dbReference>
<evidence type="ECO:0000256" key="2">
    <source>
        <dbReference type="ARBA" id="ARBA00023002"/>
    </source>
</evidence>
<dbReference type="Pfam" id="PF02894">
    <property type="entry name" value="GFO_IDH_MocA_C"/>
    <property type="match status" value="1"/>
</dbReference>
<dbReference type="EMBL" id="CAWUHD010000045">
    <property type="protein sequence ID" value="CAK7222563.1"/>
    <property type="molecule type" value="Genomic_DNA"/>
</dbReference>
<evidence type="ECO:0008006" key="7">
    <source>
        <dbReference type="Google" id="ProtNLM"/>
    </source>
</evidence>
<evidence type="ECO:0000256" key="1">
    <source>
        <dbReference type="ARBA" id="ARBA00010928"/>
    </source>
</evidence>
<evidence type="ECO:0000259" key="4">
    <source>
        <dbReference type="Pfam" id="PF02894"/>
    </source>
</evidence>
<protein>
    <recommendedName>
        <fullName evidence="7">NAD binding Rossmann fold oxidoreductase</fullName>
    </recommendedName>
</protein>
<evidence type="ECO:0000259" key="3">
    <source>
        <dbReference type="Pfam" id="PF01408"/>
    </source>
</evidence>
<sequence>MPAPIKTAILGTGIGVHHLHWPLLKSLPSYFEVTTILERKQTGVAKALTGGTVKVVATLDEVINSDVELIIVATSDDTHFEIIKKILNAGKQHVLGEKPLTYHAAQSAELQELAKAKGRVLGVFQSRRFDGDYLTAKKLIENNTLGSVTSYEVFYSFYRPASVAFEGAAPPEGDVHWKDNPALNRGNIYTIGAHTIDQIYTLFGMPDKILGRTWSVRGNGVQDSFEATFIYPPRPGTHIPLCARATTNLMSPVDPQLRFVVKATKGAYVKYYEDNQWYALQRGEANADTYGTEIKEHWGTATLVQPDGSFKNEVIPTERGDYRQVYRELASAIWANDPSKNSVQVSSVIQATELIELAHKSAKEDRYMFKGKDY</sequence>
<keyword evidence="6" id="KW-1185">Reference proteome</keyword>
<dbReference type="InterPro" id="IPR036291">
    <property type="entry name" value="NAD(P)-bd_dom_sf"/>
</dbReference>
<dbReference type="SUPFAM" id="SSF51735">
    <property type="entry name" value="NAD(P)-binding Rossmann-fold domains"/>
    <property type="match status" value="1"/>
</dbReference>
<dbReference type="InterPro" id="IPR000683">
    <property type="entry name" value="Gfo/Idh/MocA-like_OxRdtase_N"/>
</dbReference>
<dbReference type="PANTHER" id="PTHR43708:SF5">
    <property type="entry name" value="CONSERVED EXPRESSED OXIDOREDUCTASE (EUROFUNG)-RELATED"/>
    <property type="match status" value="1"/>
</dbReference>
<evidence type="ECO:0000313" key="6">
    <source>
        <dbReference type="Proteomes" id="UP001642482"/>
    </source>
</evidence>
<dbReference type="Gene3D" id="3.30.360.10">
    <property type="entry name" value="Dihydrodipicolinate Reductase, domain 2"/>
    <property type="match status" value="1"/>
</dbReference>